<reference evidence="1" key="1">
    <citation type="submission" date="2020-06" db="EMBL/GenBank/DDBJ databases">
        <authorList>
            <person name="Li T."/>
            <person name="Hu X."/>
            <person name="Zhang T."/>
            <person name="Song X."/>
            <person name="Zhang H."/>
            <person name="Dai N."/>
            <person name="Sheng W."/>
            <person name="Hou X."/>
            <person name="Wei L."/>
        </authorList>
    </citation>
    <scope>NUCLEOTIDE SEQUENCE</scope>
    <source>
        <strain evidence="1">K16</strain>
        <tissue evidence="1">Leaf</tissue>
    </source>
</reference>
<keyword evidence="2" id="KW-1185">Reference proteome</keyword>
<sequence>MDWVQMMVFAAARPSYLFTSSHEGVPDDGTRSCPMDASTSSYVYDGGGPHDYDESGLTDRFSNIVHAADQPLILPSNHTLPGDYYNTKKLVKDLGLPVEKIRACKNGCMLYWKDDIDLEYCKFCGDGRYKPARGRDPHRKRSPYAVLRYLPLTPHLQRLYSSRATAEHKTWHATHQTDEGSICHPFDAEAWKNFDWIYPDFTENRVIFDWAFAQMVLRRTVSTVMLFKCRWVDPV</sequence>
<dbReference type="Proteomes" id="UP001289374">
    <property type="component" value="Unassembled WGS sequence"/>
</dbReference>
<reference evidence="1" key="2">
    <citation type="journal article" date="2024" name="Plant">
        <title>Genomic evolution and insights into agronomic trait innovations of Sesamum species.</title>
        <authorList>
            <person name="Miao H."/>
            <person name="Wang L."/>
            <person name="Qu L."/>
            <person name="Liu H."/>
            <person name="Sun Y."/>
            <person name="Le M."/>
            <person name="Wang Q."/>
            <person name="Wei S."/>
            <person name="Zheng Y."/>
            <person name="Lin W."/>
            <person name="Duan Y."/>
            <person name="Cao H."/>
            <person name="Xiong S."/>
            <person name="Wang X."/>
            <person name="Wei L."/>
            <person name="Li C."/>
            <person name="Ma Q."/>
            <person name="Ju M."/>
            <person name="Zhao R."/>
            <person name="Li G."/>
            <person name="Mu C."/>
            <person name="Tian Q."/>
            <person name="Mei H."/>
            <person name="Zhang T."/>
            <person name="Gao T."/>
            <person name="Zhang H."/>
        </authorList>
    </citation>
    <scope>NUCLEOTIDE SEQUENCE</scope>
    <source>
        <strain evidence="1">K16</strain>
    </source>
</reference>
<protein>
    <submittedName>
        <fullName evidence="1">Uncharacterized protein</fullName>
    </submittedName>
</protein>
<proteinExistence type="predicted"/>
<evidence type="ECO:0000313" key="2">
    <source>
        <dbReference type="Proteomes" id="UP001289374"/>
    </source>
</evidence>
<organism evidence="1 2">
    <name type="scientific">Sesamum angolense</name>
    <dbReference type="NCBI Taxonomy" id="2727404"/>
    <lineage>
        <taxon>Eukaryota</taxon>
        <taxon>Viridiplantae</taxon>
        <taxon>Streptophyta</taxon>
        <taxon>Embryophyta</taxon>
        <taxon>Tracheophyta</taxon>
        <taxon>Spermatophyta</taxon>
        <taxon>Magnoliopsida</taxon>
        <taxon>eudicotyledons</taxon>
        <taxon>Gunneridae</taxon>
        <taxon>Pentapetalae</taxon>
        <taxon>asterids</taxon>
        <taxon>lamiids</taxon>
        <taxon>Lamiales</taxon>
        <taxon>Pedaliaceae</taxon>
        <taxon>Sesamum</taxon>
    </lineage>
</organism>
<evidence type="ECO:0000313" key="1">
    <source>
        <dbReference type="EMBL" id="KAK4400701.1"/>
    </source>
</evidence>
<comment type="caution">
    <text evidence="1">The sequence shown here is derived from an EMBL/GenBank/DDBJ whole genome shotgun (WGS) entry which is preliminary data.</text>
</comment>
<gene>
    <name evidence="1" type="ORF">Sango_1176200</name>
</gene>
<dbReference type="PANTHER" id="PTHR10775">
    <property type="entry name" value="OS08G0208400 PROTEIN"/>
    <property type="match status" value="1"/>
</dbReference>
<dbReference type="AlphaFoldDB" id="A0AAE2BWT5"/>
<dbReference type="PANTHER" id="PTHR10775:SF185">
    <property type="entry name" value="OS08G0208400 PROTEIN"/>
    <property type="match status" value="1"/>
</dbReference>
<dbReference type="EMBL" id="JACGWL010000006">
    <property type="protein sequence ID" value="KAK4400701.1"/>
    <property type="molecule type" value="Genomic_DNA"/>
</dbReference>
<accession>A0AAE2BWT5</accession>
<name>A0AAE2BWT5_9LAMI</name>